<sequence>MYTFLLVALAASALARPSIKAREDSKEMTVDQASNQCGDDQVMSCCYTFQGDSAGMLDGNTLNLLGGQCSPIPLNVGLQVPITKACGGQQAACCSGNQTGLINVQCVPISV</sequence>
<accession>A0AA39CND2</accession>
<gene>
    <name evidence="4" type="ORF">H2200_002769</name>
</gene>
<comment type="subcellular location">
    <subcellularLocation>
        <location evidence="2">Secreted</location>
        <location evidence="2">Cell wall</location>
    </subcellularLocation>
</comment>
<protein>
    <recommendedName>
        <fullName evidence="2">Hydrophobin</fullName>
    </recommendedName>
</protein>
<evidence type="ECO:0000313" key="4">
    <source>
        <dbReference type="EMBL" id="KAJ9614632.1"/>
    </source>
</evidence>
<dbReference type="SMART" id="SM00075">
    <property type="entry name" value="HYDRO"/>
    <property type="match status" value="1"/>
</dbReference>
<dbReference type="Proteomes" id="UP001172673">
    <property type="component" value="Unassembled WGS sequence"/>
</dbReference>
<organism evidence="4 5">
    <name type="scientific">Cladophialophora chaetospira</name>
    <dbReference type="NCBI Taxonomy" id="386627"/>
    <lineage>
        <taxon>Eukaryota</taxon>
        <taxon>Fungi</taxon>
        <taxon>Dikarya</taxon>
        <taxon>Ascomycota</taxon>
        <taxon>Pezizomycotina</taxon>
        <taxon>Eurotiomycetes</taxon>
        <taxon>Chaetothyriomycetidae</taxon>
        <taxon>Chaetothyriales</taxon>
        <taxon>Herpotrichiellaceae</taxon>
        <taxon>Cladophialophora</taxon>
    </lineage>
</organism>
<evidence type="ECO:0000256" key="1">
    <source>
        <dbReference type="ARBA" id="ARBA00023157"/>
    </source>
</evidence>
<proteinExistence type="inferred from homology"/>
<dbReference type="CDD" id="cd23507">
    <property type="entry name" value="hydrophobin_I"/>
    <property type="match status" value="1"/>
</dbReference>
<evidence type="ECO:0000256" key="2">
    <source>
        <dbReference type="RuleBase" id="RU365009"/>
    </source>
</evidence>
<feature type="signal peptide" evidence="3">
    <location>
        <begin position="1"/>
        <end position="15"/>
    </location>
</feature>
<dbReference type="GO" id="GO:0005199">
    <property type="term" value="F:structural constituent of cell wall"/>
    <property type="evidence" value="ECO:0007669"/>
    <property type="project" value="InterPro"/>
</dbReference>
<dbReference type="InterPro" id="IPR001338">
    <property type="entry name" value="Class_I_Hydrophobin"/>
</dbReference>
<dbReference type="Pfam" id="PF01185">
    <property type="entry name" value="Hydrophobin"/>
    <property type="match status" value="1"/>
</dbReference>
<keyword evidence="2 3" id="KW-0732">Signal</keyword>
<dbReference type="EMBL" id="JAPDRK010000003">
    <property type="protein sequence ID" value="KAJ9614632.1"/>
    <property type="molecule type" value="Genomic_DNA"/>
</dbReference>
<dbReference type="GO" id="GO:0009277">
    <property type="term" value="C:fungal-type cell wall"/>
    <property type="evidence" value="ECO:0007669"/>
    <property type="project" value="InterPro"/>
</dbReference>
<comment type="caution">
    <text evidence="4">The sequence shown here is derived from an EMBL/GenBank/DDBJ whole genome shotgun (WGS) entry which is preliminary data.</text>
</comment>
<keyword evidence="1 2" id="KW-1015">Disulfide bond</keyword>
<evidence type="ECO:0000313" key="5">
    <source>
        <dbReference type="Proteomes" id="UP001172673"/>
    </source>
</evidence>
<name>A0AA39CND2_9EURO</name>
<feature type="chain" id="PRO_5041203301" description="Hydrophobin" evidence="3">
    <location>
        <begin position="16"/>
        <end position="111"/>
    </location>
</feature>
<keyword evidence="2" id="KW-0964">Secreted</keyword>
<reference evidence="4" key="1">
    <citation type="submission" date="2022-10" db="EMBL/GenBank/DDBJ databases">
        <title>Culturing micro-colonial fungi from biological soil crusts in the Mojave desert and describing Neophaeococcomyces mojavensis, and introducing the new genera and species Taxawa tesnikishii.</title>
        <authorList>
            <person name="Kurbessoian T."/>
            <person name="Stajich J.E."/>
        </authorList>
    </citation>
    <scope>NUCLEOTIDE SEQUENCE</scope>
    <source>
        <strain evidence="4">TK_41</strain>
    </source>
</reference>
<keyword evidence="2" id="KW-0134">Cell wall</keyword>
<keyword evidence="5" id="KW-1185">Reference proteome</keyword>
<comment type="similarity">
    <text evidence="2">Belongs to the fungal hydrophobin family.</text>
</comment>
<evidence type="ECO:0000256" key="3">
    <source>
        <dbReference type="SAM" id="SignalP"/>
    </source>
</evidence>
<dbReference type="AlphaFoldDB" id="A0AA39CND2"/>